<dbReference type="Gene3D" id="3.60.21.10">
    <property type="match status" value="1"/>
</dbReference>
<dbReference type="Pfam" id="PF00149">
    <property type="entry name" value="Metallophos"/>
    <property type="match status" value="1"/>
</dbReference>
<name>D0WJG3_SLAES</name>
<dbReference type="InterPro" id="IPR029052">
    <property type="entry name" value="Metallo-depent_PP-like"/>
</dbReference>
<reference evidence="2" key="1">
    <citation type="submission" date="2009-10" db="EMBL/GenBank/DDBJ databases">
        <authorList>
            <person name="Weinstock G."/>
            <person name="Sodergren E."/>
            <person name="Clifton S."/>
            <person name="Fulton L."/>
            <person name="Fulton B."/>
            <person name="Courtney L."/>
            <person name="Fronick C."/>
            <person name="Harrison M."/>
            <person name="Strong C."/>
            <person name="Farmer C."/>
            <person name="Delahaunty K."/>
            <person name="Markovic C."/>
            <person name="Hall O."/>
            <person name="Minx P."/>
            <person name="Tomlinson C."/>
            <person name="Mitreva M."/>
            <person name="Nelson J."/>
            <person name="Hou S."/>
            <person name="Wollam A."/>
            <person name="Pepin K.H."/>
            <person name="Johnson M."/>
            <person name="Bhonagiri V."/>
            <person name="Nash W.E."/>
            <person name="Warren W."/>
            <person name="Chinwalla A."/>
            <person name="Mardis E.R."/>
            <person name="Wilson R.K."/>
        </authorList>
    </citation>
    <scope>NUCLEOTIDE SEQUENCE [LARGE SCALE GENOMIC DNA]</scope>
    <source>
        <strain evidence="2">ATCC 700122</strain>
    </source>
</reference>
<dbReference type="STRING" id="649764.HMPREF0762_01990"/>
<proteinExistence type="predicted"/>
<dbReference type="eggNOG" id="COG1408">
    <property type="taxonomic scope" value="Bacteria"/>
</dbReference>
<evidence type="ECO:0000259" key="1">
    <source>
        <dbReference type="Pfam" id="PF00149"/>
    </source>
</evidence>
<dbReference type="InterPro" id="IPR004843">
    <property type="entry name" value="Calcineurin-like_PHP"/>
</dbReference>
<feature type="domain" description="Calcineurin-like phosphoesterase" evidence="1">
    <location>
        <begin position="1"/>
        <end position="215"/>
    </location>
</feature>
<dbReference type="Proteomes" id="UP000006001">
    <property type="component" value="Unassembled WGS sequence"/>
</dbReference>
<dbReference type="AlphaFoldDB" id="D0WJG3"/>
<dbReference type="SUPFAM" id="SSF56300">
    <property type="entry name" value="Metallo-dependent phosphatases"/>
    <property type="match status" value="1"/>
</dbReference>
<dbReference type="RefSeq" id="WP_006363277.1">
    <property type="nucleotide sequence ID" value="NZ_GG700631.1"/>
</dbReference>
<dbReference type="GeneID" id="85007983"/>
<accession>D0WJG3</accession>
<protein>
    <submittedName>
        <fullName evidence="2">Ser/Thr phosphatase family protein</fullName>
    </submittedName>
</protein>
<organism evidence="2 3">
    <name type="scientific">Slackia exigua (strain ATCC 700122 / DSM 15923 / CIP 105133 / JCM 11022 / KCTC 5966 / S-7)</name>
    <dbReference type="NCBI Taxonomy" id="649764"/>
    <lineage>
        <taxon>Bacteria</taxon>
        <taxon>Bacillati</taxon>
        <taxon>Actinomycetota</taxon>
        <taxon>Coriobacteriia</taxon>
        <taxon>Eggerthellales</taxon>
        <taxon>Eggerthellaceae</taxon>
        <taxon>Slackia</taxon>
    </lineage>
</organism>
<dbReference type="GO" id="GO:0016787">
    <property type="term" value="F:hydrolase activity"/>
    <property type="evidence" value="ECO:0007669"/>
    <property type="project" value="InterPro"/>
</dbReference>
<evidence type="ECO:0000313" key="2">
    <source>
        <dbReference type="EMBL" id="EEZ60511.1"/>
    </source>
</evidence>
<dbReference type="HOGENOM" id="CLU_773624_0_0_11"/>
<sequence>MTVYLTGDTHGHFERVARFCEAYGLTSDDVVIILGDAGVNYFGEGSARDRASRALLGGLAPTFFCIHGNHEMRPQSLSCYREASWRGGTVFVEDAWPNLLFAKDGELFDFDGVRAFVVGGAYSIDKRTRLKAGLRWFSDEQPDEATKRLVEERLEEIGWDVDVMITHTCPFHLEPREVFVAGVDQSMVDTSTEKWLDDIERRLSYRQWYCGHFHTSKQVGSFRIMFEDWDVLWPHGGISFDPARYGAATEPDRRTPAQLARDLDIDVDIVRKALAEADGLHKDARGVEVCRETRVGTFIGRRFWERTHPEDFPYGQCESCRRWFMKRRLRIADIEGTPEEDQPLVCPDCHFGIGRHAG</sequence>
<gene>
    <name evidence="2" type="ORF">HMPREF0762_01990</name>
</gene>
<evidence type="ECO:0000313" key="3">
    <source>
        <dbReference type="Proteomes" id="UP000006001"/>
    </source>
</evidence>
<dbReference type="EMBL" id="ACUX02000019">
    <property type="protein sequence ID" value="EEZ60511.1"/>
    <property type="molecule type" value="Genomic_DNA"/>
</dbReference>
<comment type="caution">
    <text evidence="2">The sequence shown here is derived from an EMBL/GenBank/DDBJ whole genome shotgun (WGS) entry which is preliminary data.</text>
</comment>
<dbReference type="OrthoDB" id="5380150at2"/>
<keyword evidence="3" id="KW-1185">Reference proteome</keyword>